<dbReference type="EMBL" id="CP000975">
    <property type="protein sequence ID" value="ACD83962.1"/>
    <property type="molecule type" value="Genomic_DNA"/>
</dbReference>
<reference evidence="1 2" key="1">
    <citation type="journal article" date="2008" name="Biol. Direct">
        <title>Complete genome sequence of the extremely acidophilic methanotroph isolate V4, Methylacidiphilum infernorum, a representative of the bacterial phylum Verrucomicrobia.</title>
        <authorList>
            <person name="Hou S."/>
            <person name="Makarova K.S."/>
            <person name="Saw J.H."/>
            <person name="Senin P."/>
            <person name="Ly B.V."/>
            <person name="Zhou Z."/>
            <person name="Ren Y."/>
            <person name="Wang J."/>
            <person name="Galperin M.Y."/>
            <person name="Omelchenko M.V."/>
            <person name="Wolf Y.I."/>
            <person name="Yutin N."/>
            <person name="Koonin E.V."/>
            <person name="Stott M.B."/>
            <person name="Mountain B.W."/>
            <person name="Crowe M.A."/>
            <person name="Smirnova A.V."/>
            <person name="Dunfield P.F."/>
            <person name="Feng L."/>
            <person name="Wang L."/>
            <person name="Alam M."/>
        </authorList>
    </citation>
    <scope>NUCLEOTIDE SEQUENCE [LARGE SCALE GENOMIC DNA]</scope>
    <source>
        <strain evidence="2">Isolate V4</strain>
    </source>
</reference>
<proteinExistence type="predicted"/>
<dbReference type="HOGENOM" id="CLU_3218513_0_0_0"/>
<accession>B3DY10</accession>
<name>B3DY10_METI4</name>
<dbReference type="Proteomes" id="UP000009149">
    <property type="component" value="Chromosome"/>
</dbReference>
<evidence type="ECO:0000313" key="1">
    <source>
        <dbReference type="EMBL" id="ACD83962.1"/>
    </source>
</evidence>
<evidence type="ECO:0000313" key="2">
    <source>
        <dbReference type="Proteomes" id="UP000009149"/>
    </source>
</evidence>
<organism evidence="1 2">
    <name type="scientific">Methylacidiphilum infernorum (isolate V4)</name>
    <name type="common">Methylokorus infernorum (strain V4)</name>
    <dbReference type="NCBI Taxonomy" id="481448"/>
    <lineage>
        <taxon>Bacteria</taxon>
        <taxon>Pseudomonadati</taxon>
        <taxon>Verrucomicrobiota</taxon>
        <taxon>Methylacidiphilae</taxon>
        <taxon>Methylacidiphilales</taxon>
        <taxon>Methylacidiphilaceae</taxon>
        <taxon>Methylacidiphilum (ex Ratnadevi et al. 2023)</taxon>
    </lineage>
</organism>
<dbReference type="AlphaFoldDB" id="B3DY10"/>
<gene>
    <name evidence="1" type="ordered locus">Minf_1908</name>
</gene>
<dbReference type="STRING" id="481448.Minf_1908"/>
<protein>
    <submittedName>
        <fullName evidence="1">Uncharacterized protein</fullName>
    </submittedName>
</protein>
<dbReference type="KEGG" id="min:Minf_1908"/>
<sequence length="44" mass="4896">MPLSTSDQAQFQVQGIELAATFYAPPLKPTAPKFSFTETIRIPR</sequence>